<evidence type="ECO:0000313" key="3">
    <source>
        <dbReference type="Proteomes" id="UP001238467"/>
    </source>
</evidence>
<dbReference type="EMBL" id="JAUSUH010000017">
    <property type="protein sequence ID" value="MDQ0350118.1"/>
    <property type="molecule type" value="Genomic_DNA"/>
</dbReference>
<name>A0ABU0DNT4_9HYPH</name>
<dbReference type="CDD" id="cd01918">
    <property type="entry name" value="HprK_C"/>
    <property type="match status" value="1"/>
</dbReference>
<dbReference type="Proteomes" id="UP001238467">
    <property type="component" value="Unassembled WGS sequence"/>
</dbReference>
<dbReference type="Gene3D" id="3.40.50.300">
    <property type="entry name" value="P-loop containing nucleotide triphosphate hydrolases"/>
    <property type="match status" value="1"/>
</dbReference>
<dbReference type="SUPFAM" id="SSF53795">
    <property type="entry name" value="PEP carboxykinase-like"/>
    <property type="match status" value="1"/>
</dbReference>
<dbReference type="RefSeq" id="WP_307064379.1">
    <property type="nucleotide sequence ID" value="NZ_JAUSUH010000017.1"/>
</dbReference>
<comment type="caution">
    <text evidence="2">The sequence shown here is derived from an EMBL/GenBank/DDBJ whole genome shotgun (WGS) entry which is preliminary data.</text>
</comment>
<dbReference type="InterPro" id="IPR011104">
    <property type="entry name" value="Hpr_kin/Pase_C"/>
</dbReference>
<gene>
    <name evidence="2" type="ORF">J2S76_004574</name>
</gene>
<keyword evidence="3" id="KW-1185">Reference proteome</keyword>
<sequence length="301" mass="32015">MHHYRISGWTLATEIPLPHLFPCSAPAVGAVADITLRQGPVPPPPVPLRLDRDGIQVGADGRTVIDIPDCVRIGLTGGRDIIVDPAPGVLWPEIQTWLLGPGLGVICHQRGVLPLHACAIRTGNGGLAIVGNSGAGKSTMATALVQRGHRLLGDDVLVVDPDTGLAQPCFPVVKLWDSSRSALDIGQEGQQPVGRKAGKWHVPMLAAFDPVPRPLSTIVHLRPDPAARRPVLTRWPRPHAAAVLDAMTYRAYLADALHGRGHVLSAATRLAAHVPVWELVRTADFADLGEMLDMLEGLVGA</sequence>
<organism evidence="2 3">
    <name type="scientific">Ancylobacter vacuolatus</name>
    <dbReference type="NCBI Taxonomy" id="223389"/>
    <lineage>
        <taxon>Bacteria</taxon>
        <taxon>Pseudomonadati</taxon>
        <taxon>Pseudomonadota</taxon>
        <taxon>Alphaproteobacteria</taxon>
        <taxon>Hyphomicrobiales</taxon>
        <taxon>Xanthobacteraceae</taxon>
        <taxon>Ancylobacter</taxon>
    </lineage>
</organism>
<protein>
    <recommendedName>
        <fullName evidence="1">HPr kinase/phosphorylase C-terminal domain-containing protein</fullName>
    </recommendedName>
</protein>
<dbReference type="Pfam" id="PF07475">
    <property type="entry name" value="Hpr_kinase_C"/>
    <property type="match status" value="1"/>
</dbReference>
<proteinExistence type="predicted"/>
<feature type="domain" description="HPr kinase/phosphorylase C-terminal" evidence="1">
    <location>
        <begin position="115"/>
        <end position="159"/>
    </location>
</feature>
<reference evidence="2 3" key="1">
    <citation type="submission" date="2023-07" db="EMBL/GenBank/DDBJ databases">
        <title>Genomic Encyclopedia of Type Strains, Phase IV (KMG-IV): sequencing the most valuable type-strain genomes for metagenomic binning, comparative biology and taxonomic classification.</title>
        <authorList>
            <person name="Goeker M."/>
        </authorList>
    </citation>
    <scope>NUCLEOTIDE SEQUENCE [LARGE SCALE GENOMIC DNA]</scope>
    <source>
        <strain evidence="2 3">DSM 1277</strain>
    </source>
</reference>
<evidence type="ECO:0000313" key="2">
    <source>
        <dbReference type="EMBL" id="MDQ0350118.1"/>
    </source>
</evidence>
<evidence type="ECO:0000259" key="1">
    <source>
        <dbReference type="Pfam" id="PF07475"/>
    </source>
</evidence>
<dbReference type="InterPro" id="IPR027417">
    <property type="entry name" value="P-loop_NTPase"/>
</dbReference>
<accession>A0ABU0DNT4</accession>